<feature type="region of interest" description="Disordered" evidence="1">
    <location>
        <begin position="52"/>
        <end position="87"/>
    </location>
</feature>
<reference evidence="2" key="1">
    <citation type="submission" date="2014-12" db="EMBL/GenBank/DDBJ databases">
        <title>Insight into the proteome of Arion vulgaris.</title>
        <authorList>
            <person name="Aradska J."/>
            <person name="Bulat T."/>
            <person name="Smidak R."/>
            <person name="Sarate P."/>
            <person name="Gangsoo J."/>
            <person name="Sialana F."/>
            <person name="Bilban M."/>
            <person name="Lubec G."/>
        </authorList>
    </citation>
    <scope>NUCLEOTIDE SEQUENCE</scope>
    <source>
        <tissue evidence="2">Skin</tissue>
    </source>
</reference>
<evidence type="ECO:0000313" key="2">
    <source>
        <dbReference type="EMBL" id="CEK57099.1"/>
    </source>
</evidence>
<dbReference type="EMBL" id="HACG01010234">
    <property type="protein sequence ID" value="CEK57099.1"/>
    <property type="molecule type" value="Transcribed_RNA"/>
</dbReference>
<feature type="region of interest" description="Disordered" evidence="1">
    <location>
        <begin position="1"/>
        <end position="25"/>
    </location>
</feature>
<gene>
    <name evidence="2" type="primary">ORF29270</name>
</gene>
<proteinExistence type="predicted"/>
<feature type="non-terminal residue" evidence="2">
    <location>
        <position position="116"/>
    </location>
</feature>
<feature type="compositionally biased region" description="Low complexity" evidence="1">
    <location>
        <begin position="60"/>
        <end position="72"/>
    </location>
</feature>
<name>A0A0B6YLK7_9EUPU</name>
<accession>A0A0B6YLK7</accession>
<protein>
    <submittedName>
        <fullName evidence="2">Uncharacterized protein</fullName>
    </submittedName>
</protein>
<evidence type="ECO:0000256" key="1">
    <source>
        <dbReference type="SAM" id="MobiDB-lite"/>
    </source>
</evidence>
<feature type="non-terminal residue" evidence="2">
    <location>
        <position position="1"/>
    </location>
</feature>
<organism evidence="2">
    <name type="scientific">Arion vulgaris</name>
    <dbReference type="NCBI Taxonomy" id="1028688"/>
    <lineage>
        <taxon>Eukaryota</taxon>
        <taxon>Metazoa</taxon>
        <taxon>Spiralia</taxon>
        <taxon>Lophotrochozoa</taxon>
        <taxon>Mollusca</taxon>
        <taxon>Gastropoda</taxon>
        <taxon>Heterobranchia</taxon>
        <taxon>Euthyneura</taxon>
        <taxon>Panpulmonata</taxon>
        <taxon>Eupulmonata</taxon>
        <taxon>Stylommatophora</taxon>
        <taxon>Helicina</taxon>
        <taxon>Arionoidea</taxon>
        <taxon>Arionidae</taxon>
        <taxon>Arion</taxon>
    </lineage>
</organism>
<dbReference type="AlphaFoldDB" id="A0A0B6YLK7"/>
<sequence>GIMTSENSRNNHSIQTSTNFSVAPSGTYQNHELKLISAPVLFGDTAQSPLEFSQKNRLEPQPLLSSVSSSQVNAEIQSRGMDHDAKSTVDFFQKMSYNSHQYDASSDKESYESDSS</sequence>